<dbReference type="OrthoDB" id="5801306at2"/>
<dbReference type="PROSITE" id="PS51977">
    <property type="entry name" value="WGR"/>
    <property type="match status" value="1"/>
</dbReference>
<evidence type="ECO:0000313" key="2">
    <source>
        <dbReference type="EMBL" id="OPH84361.1"/>
    </source>
</evidence>
<feature type="domain" description="WGR" evidence="1">
    <location>
        <begin position="1"/>
        <end position="74"/>
    </location>
</feature>
<dbReference type="Gene3D" id="2.20.140.10">
    <property type="entry name" value="WGR domain"/>
    <property type="match status" value="1"/>
</dbReference>
<gene>
    <name evidence="2" type="ORF">B2M20_02370</name>
</gene>
<dbReference type="RefSeq" id="WP_079445499.1">
    <property type="nucleotide sequence ID" value="NZ_MWPQ01000005.1"/>
</dbReference>
<name>A0A1V4I2A9_NITVU</name>
<accession>A0A1V4I2A9</accession>
<evidence type="ECO:0000313" key="3">
    <source>
        <dbReference type="Proteomes" id="UP000189940"/>
    </source>
</evidence>
<dbReference type="EMBL" id="MWPQ01000005">
    <property type="protein sequence ID" value="OPH84361.1"/>
    <property type="molecule type" value="Genomic_DNA"/>
</dbReference>
<dbReference type="InterPro" id="IPR049809">
    <property type="entry name" value="YehF/YfeS-like_WGR"/>
</dbReference>
<dbReference type="InterPro" id="IPR008893">
    <property type="entry name" value="WGR_domain"/>
</dbReference>
<dbReference type="Proteomes" id="UP000189940">
    <property type="component" value="Unassembled WGS sequence"/>
</dbReference>
<keyword evidence="3" id="KW-1185">Reference proteome</keyword>
<comment type="caution">
    <text evidence="2">The sequence shown here is derived from an EMBL/GenBank/DDBJ whole genome shotgun (WGS) entry which is preliminary data.</text>
</comment>
<protein>
    <submittedName>
        <fullName evidence="2">WGR domain-containing protein</fullName>
    </submittedName>
</protein>
<proteinExistence type="predicted"/>
<organism evidence="2 3">
    <name type="scientific">Nitrobacter vulgaris</name>
    <dbReference type="NCBI Taxonomy" id="29421"/>
    <lineage>
        <taxon>Bacteria</taxon>
        <taxon>Pseudomonadati</taxon>
        <taxon>Pseudomonadota</taxon>
        <taxon>Alphaproteobacteria</taxon>
        <taxon>Hyphomicrobiales</taxon>
        <taxon>Nitrobacteraceae</taxon>
        <taxon>Nitrobacter</taxon>
    </lineage>
</organism>
<dbReference type="STRING" id="29421.B2M20_02370"/>
<dbReference type="SMART" id="SM00773">
    <property type="entry name" value="WGR"/>
    <property type="match status" value="1"/>
</dbReference>
<evidence type="ECO:0000259" key="1">
    <source>
        <dbReference type="PROSITE" id="PS51977"/>
    </source>
</evidence>
<dbReference type="SUPFAM" id="SSF142921">
    <property type="entry name" value="WGR domain-like"/>
    <property type="match status" value="1"/>
</dbReference>
<sequence>MTAIVLTRIDPTQKMQRFYKLDVQPDLFGGWSLIREWGRLGRAGQVRTENYPTRGTADLAMVGHYSRKARKGYH</sequence>
<dbReference type="CDD" id="cd07996">
    <property type="entry name" value="WGR_MMR_like"/>
    <property type="match status" value="1"/>
</dbReference>
<dbReference type="Pfam" id="PF05406">
    <property type="entry name" value="WGR"/>
    <property type="match status" value="1"/>
</dbReference>
<reference evidence="2 3" key="1">
    <citation type="submission" date="2017-02" db="EMBL/GenBank/DDBJ databases">
        <title>Genome sequence of the nitrite-oxidizing bacterium Nitrobacter vulgaris strain Ab1.</title>
        <authorList>
            <person name="Mellbye B.L."/>
            <person name="Davis E.W."/>
            <person name="Spieck E."/>
            <person name="Chang J.H."/>
            <person name="Bottomley P.J."/>
            <person name="Sayavedra-Soto L.A."/>
        </authorList>
    </citation>
    <scope>NUCLEOTIDE SEQUENCE [LARGE SCALE GENOMIC DNA]</scope>
    <source>
        <strain evidence="2 3">Ab1</strain>
    </source>
</reference>
<dbReference type="InterPro" id="IPR036930">
    <property type="entry name" value="WGR_dom_sf"/>
</dbReference>
<dbReference type="AlphaFoldDB" id="A0A1V4I2A9"/>